<sequence length="304" mass="35622">MIFSKLISLTPVEEAVDELRTKFRHSQDIMKPIEKLFKKSSKKKVINNDEWQHVDLDKYYTLNLYMPPEEVGYGWIKTAAKARERNKHDLFHILCKERIGSKNYDAISKINSDHGVLEASLGDIEEQHVKVWMGKMRIKFSFNERTKGPIRFDFDRIVRDYYETFIIVERCLKEQNCLTKFQILDAFYHRLNAVVVFLLIEVCEAQMKYGGFDSSDEHRKEVYQLSTFIIAALLMYKKVTTIVNDNREKERTALGENNPNYVGCDIFAFVFPESTTFYSRPKLITSSTASCSFQEVDNVQVYFS</sequence>
<dbReference type="EMBL" id="WUAV01000006">
    <property type="protein sequence ID" value="KAF1748500.1"/>
    <property type="molecule type" value="Genomic_DNA"/>
</dbReference>
<dbReference type="RefSeq" id="XP_003099777.2">
    <property type="nucleotide sequence ID" value="XM_003099729.2"/>
</dbReference>
<organism evidence="1 2">
    <name type="scientific">Caenorhabditis remanei</name>
    <name type="common">Caenorhabditis vulgaris</name>
    <dbReference type="NCBI Taxonomy" id="31234"/>
    <lineage>
        <taxon>Eukaryota</taxon>
        <taxon>Metazoa</taxon>
        <taxon>Ecdysozoa</taxon>
        <taxon>Nematoda</taxon>
        <taxon>Chromadorea</taxon>
        <taxon>Rhabditida</taxon>
        <taxon>Rhabditina</taxon>
        <taxon>Rhabditomorpha</taxon>
        <taxon>Rhabditoidea</taxon>
        <taxon>Rhabditidae</taxon>
        <taxon>Peloderinae</taxon>
        <taxon>Caenorhabditis</taxon>
    </lineage>
</organism>
<comment type="caution">
    <text evidence="1">The sequence shown here is derived from an EMBL/GenBank/DDBJ whole genome shotgun (WGS) entry which is preliminary data.</text>
</comment>
<evidence type="ECO:0000313" key="2">
    <source>
        <dbReference type="Proteomes" id="UP000483820"/>
    </source>
</evidence>
<name>A0A6A5G0N1_CAERE</name>
<protein>
    <submittedName>
        <fullName evidence="1">Uncharacterized protein</fullName>
    </submittedName>
</protein>
<accession>A0A6A5G0N1</accession>
<gene>
    <name evidence="1" type="ORF">GCK72_024967</name>
</gene>
<dbReference type="Proteomes" id="UP000483820">
    <property type="component" value="Chromosome X"/>
</dbReference>
<dbReference type="AlphaFoldDB" id="A0A6A5G0N1"/>
<dbReference type="GeneID" id="9806632"/>
<dbReference type="CTD" id="9806632"/>
<dbReference type="KEGG" id="crq:GCK72_024967"/>
<reference evidence="1 2" key="1">
    <citation type="submission" date="2019-12" db="EMBL/GenBank/DDBJ databases">
        <title>Chromosome-level assembly of the Caenorhabditis remanei genome.</title>
        <authorList>
            <person name="Teterina A.A."/>
            <person name="Willis J.H."/>
            <person name="Phillips P.C."/>
        </authorList>
    </citation>
    <scope>NUCLEOTIDE SEQUENCE [LARGE SCALE GENOMIC DNA]</scope>
    <source>
        <strain evidence="1 2">PX506</strain>
        <tissue evidence="1">Whole organism</tissue>
    </source>
</reference>
<proteinExistence type="predicted"/>
<evidence type="ECO:0000313" key="1">
    <source>
        <dbReference type="EMBL" id="KAF1748500.1"/>
    </source>
</evidence>